<reference evidence="3 4" key="1">
    <citation type="submission" date="2017-02" db="EMBL/GenBank/DDBJ databases">
        <title>The new phylogeny of genus Mycobacterium.</title>
        <authorList>
            <person name="Tortoli E."/>
            <person name="Trovato A."/>
            <person name="Cirillo D.M."/>
        </authorList>
    </citation>
    <scope>NUCLEOTIDE SEQUENCE [LARGE SCALE GENOMIC DNA]</scope>
    <source>
        <strain evidence="3 4">RW6</strain>
    </source>
</reference>
<dbReference type="PROSITE" id="PS51318">
    <property type="entry name" value="TAT"/>
    <property type="match status" value="1"/>
</dbReference>
<dbReference type="STRING" id="1927124.BST13_08260"/>
<dbReference type="InterPro" id="IPR006311">
    <property type="entry name" value="TAT_signal"/>
</dbReference>
<dbReference type="PROSITE" id="PS51257">
    <property type="entry name" value="PROKAR_LIPOPROTEIN"/>
    <property type="match status" value="1"/>
</dbReference>
<evidence type="ECO:0008006" key="5">
    <source>
        <dbReference type="Google" id="ProtNLM"/>
    </source>
</evidence>
<feature type="compositionally biased region" description="Low complexity" evidence="1">
    <location>
        <begin position="99"/>
        <end position="114"/>
    </location>
</feature>
<dbReference type="AlphaFoldDB" id="A0A1X0B6L3"/>
<organism evidence="3 4">
    <name type="scientific">Mycobacterium aquaticum</name>
    <dbReference type="NCBI Taxonomy" id="1927124"/>
    <lineage>
        <taxon>Bacteria</taxon>
        <taxon>Bacillati</taxon>
        <taxon>Actinomycetota</taxon>
        <taxon>Actinomycetes</taxon>
        <taxon>Mycobacteriales</taxon>
        <taxon>Mycobacteriaceae</taxon>
        <taxon>Mycobacterium</taxon>
    </lineage>
</organism>
<feature type="signal peptide" evidence="2">
    <location>
        <begin position="1"/>
        <end position="31"/>
    </location>
</feature>
<keyword evidence="2" id="KW-0732">Signal</keyword>
<evidence type="ECO:0000313" key="4">
    <source>
        <dbReference type="Proteomes" id="UP000192448"/>
    </source>
</evidence>
<gene>
    <name evidence="3" type="ORF">BST13_08260</name>
</gene>
<feature type="chain" id="PRO_5039729212" description="Tat pathway signal protein" evidence="2">
    <location>
        <begin position="32"/>
        <end position="172"/>
    </location>
</feature>
<dbReference type="Proteomes" id="UP000192448">
    <property type="component" value="Unassembled WGS sequence"/>
</dbReference>
<name>A0A1X0B6L3_9MYCO</name>
<protein>
    <recommendedName>
        <fullName evidence="5">Tat pathway signal protein</fullName>
    </recommendedName>
</protein>
<accession>A0A1X0B6L3</accession>
<dbReference type="EMBL" id="MVHF01000005">
    <property type="protein sequence ID" value="ORA37845.1"/>
    <property type="molecule type" value="Genomic_DNA"/>
</dbReference>
<comment type="caution">
    <text evidence="3">The sequence shown here is derived from an EMBL/GenBank/DDBJ whole genome shotgun (WGS) entry which is preliminary data.</text>
</comment>
<keyword evidence="4" id="KW-1185">Reference proteome</keyword>
<evidence type="ECO:0000313" key="3">
    <source>
        <dbReference type="EMBL" id="ORA37845.1"/>
    </source>
</evidence>
<evidence type="ECO:0000256" key="2">
    <source>
        <dbReference type="SAM" id="SignalP"/>
    </source>
</evidence>
<feature type="region of interest" description="Disordered" evidence="1">
    <location>
        <begin position="50"/>
        <end position="122"/>
    </location>
</feature>
<feature type="compositionally biased region" description="Low complexity" evidence="1">
    <location>
        <begin position="56"/>
        <end position="73"/>
    </location>
</feature>
<evidence type="ECO:0000256" key="1">
    <source>
        <dbReference type="SAM" id="MobiDB-lite"/>
    </source>
</evidence>
<proteinExistence type="predicted"/>
<sequence>MPSALPKISRRRALVSAAAVAVLGVAAAGCADPPPSPDLADLAAQLDRARADSKLASDAAAAQPPQSAQARALTTVASERSAHAQALTDELVRMAGTKAPTAQPSAPSSTTAPPSGAPAPAPTAADVINALKQSAQEATTLAARLSGYRAGLVGSIAAACTAAYTVALGGAQ</sequence>